<dbReference type="PRINTS" id="PR00032">
    <property type="entry name" value="HTHARAC"/>
</dbReference>
<dbReference type="InterPro" id="IPR014710">
    <property type="entry name" value="RmlC-like_jellyroll"/>
</dbReference>
<keyword evidence="4" id="KW-0010">Activator</keyword>
<sequence length="275" mass="30973">MDKLYRISAKLGFIMAIDILTDTRPQAPDKRPTPERPVRLAARNLPTEEVISMHSHSWGQFTYTPQGMMQILANNNTWFVPPLRAIWIPPNVAHEVRIIEPSHLRLLNIHADFAPFRGTDCLVLEVSPLLRELIACMEVIEVASPREFHIAAVIMDELQAAKALPIRLPMPRDKRLKNLCEILLADPASGLTMEDYAVQVGASSRTLSRLFEQELDMSFTAWRQQMRLSKASPLITSGKPLSQVASELGYASQSAFSAMFKKTFGESPSSFFKQR</sequence>
<gene>
    <name evidence="7" type="ORF">DFR42_101219</name>
</gene>
<keyword evidence="5" id="KW-0804">Transcription</keyword>
<dbReference type="SUPFAM" id="SSF51182">
    <property type="entry name" value="RmlC-like cupins"/>
    <property type="match status" value="1"/>
</dbReference>
<dbReference type="GO" id="GO:0003700">
    <property type="term" value="F:DNA-binding transcription factor activity"/>
    <property type="evidence" value="ECO:0007669"/>
    <property type="project" value="InterPro"/>
</dbReference>
<evidence type="ECO:0000256" key="4">
    <source>
        <dbReference type="ARBA" id="ARBA00023159"/>
    </source>
</evidence>
<dbReference type="Pfam" id="PF12833">
    <property type="entry name" value="HTH_18"/>
    <property type="match status" value="1"/>
</dbReference>
<evidence type="ECO:0000313" key="8">
    <source>
        <dbReference type="Proteomes" id="UP000247792"/>
    </source>
</evidence>
<evidence type="ECO:0000256" key="5">
    <source>
        <dbReference type="ARBA" id="ARBA00023163"/>
    </source>
</evidence>
<reference evidence="7 8" key="1">
    <citation type="submission" date="2018-05" db="EMBL/GenBank/DDBJ databases">
        <title>Genomic Encyclopedia of Type Strains, Phase IV (KMG-IV): sequencing the most valuable type-strain genomes for metagenomic binning, comparative biology and taxonomic classification.</title>
        <authorList>
            <person name="Goeker M."/>
        </authorList>
    </citation>
    <scope>NUCLEOTIDE SEQUENCE [LARGE SCALE GENOMIC DNA]</scope>
    <source>
        <strain evidence="7 8">DSM 19792</strain>
    </source>
</reference>
<dbReference type="PROSITE" id="PS00041">
    <property type="entry name" value="HTH_ARAC_FAMILY_1"/>
    <property type="match status" value="1"/>
</dbReference>
<dbReference type="CDD" id="cd06124">
    <property type="entry name" value="cupin_NimR-like_N"/>
    <property type="match status" value="1"/>
</dbReference>
<dbReference type="Gene3D" id="1.10.10.60">
    <property type="entry name" value="Homeodomain-like"/>
    <property type="match status" value="1"/>
</dbReference>
<name>A0A318JDR6_9BURK</name>
<evidence type="ECO:0000313" key="7">
    <source>
        <dbReference type="EMBL" id="PXX46646.1"/>
    </source>
</evidence>
<accession>A0A318JDR6</accession>
<dbReference type="PANTHER" id="PTHR11019:SF159">
    <property type="entry name" value="TRANSCRIPTIONAL REGULATOR-RELATED"/>
    <property type="match status" value="1"/>
</dbReference>
<dbReference type="InterPro" id="IPR018060">
    <property type="entry name" value="HTH_AraC"/>
</dbReference>
<evidence type="ECO:0000256" key="3">
    <source>
        <dbReference type="ARBA" id="ARBA00023125"/>
    </source>
</evidence>
<proteinExistence type="predicted"/>
<evidence type="ECO:0000259" key="6">
    <source>
        <dbReference type="PROSITE" id="PS01124"/>
    </source>
</evidence>
<keyword evidence="8" id="KW-1185">Reference proteome</keyword>
<protein>
    <submittedName>
        <fullName evidence="7">AraC family transcriptional regulator</fullName>
    </submittedName>
</protein>
<organism evidence="7 8">
    <name type="scientific">Undibacterium pigrum</name>
    <dbReference type="NCBI Taxonomy" id="401470"/>
    <lineage>
        <taxon>Bacteria</taxon>
        <taxon>Pseudomonadati</taxon>
        <taxon>Pseudomonadota</taxon>
        <taxon>Betaproteobacteria</taxon>
        <taxon>Burkholderiales</taxon>
        <taxon>Oxalobacteraceae</taxon>
        <taxon>Undibacterium</taxon>
    </lineage>
</organism>
<evidence type="ECO:0000256" key="1">
    <source>
        <dbReference type="ARBA" id="ARBA00022491"/>
    </source>
</evidence>
<dbReference type="Pfam" id="PF02311">
    <property type="entry name" value="AraC_binding"/>
    <property type="match status" value="1"/>
</dbReference>
<dbReference type="Proteomes" id="UP000247792">
    <property type="component" value="Unassembled WGS sequence"/>
</dbReference>
<dbReference type="PROSITE" id="PS01124">
    <property type="entry name" value="HTH_ARAC_FAMILY_2"/>
    <property type="match status" value="1"/>
</dbReference>
<dbReference type="SUPFAM" id="SSF46689">
    <property type="entry name" value="Homeodomain-like"/>
    <property type="match status" value="1"/>
</dbReference>
<dbReference type="GO" id="GO:0043565">
    <property type="term" value="F:sequence-specific DNA binding"/>
    <property type="evidence" value="ECO:0007669"/>
    <property type="project" value="InterPro"/>
</dbReference>
<dbReference type="PANTHER" id="PTHR11019">
    <property type="entry name" value="HTH-TYPE TRANSCRIPTIONAL REGULATOR NIMR"/>
    <property type="match status" value="1"/>
</dbReference>
<dbReference type="InterPro" id="IPR020449">
    <property type="entry name" value="Tscrpt_reg_AraC-type_HTH"/>
</dbReference>
<dbReference type="InterPro" id="IPR003313">
    <property type="entry name" value="AraC-bd"/>
</dbReference>
<keyword evidence="2" id="KW-0805">Transcription regulation</keyword>
<dbReference type="FunFam" id="1.10.10.60:FF:000132">
    <property type="entry name" value="AraC family transcriptional regulator"/>
    <property type="match status" value="1"/>
</dbReference>
<dbReference type="AlphaFoldDB" id="A0A318JDR6"/>
<dbReference type="InterPro" id="IPR011051">
    <property type="entry name" value="RmlC_Cupin_sf"/>
</dbReference>
<keyword evidence="3" id="KW-0238">DNA-binding</keyword>
<evidence type="ECO:0000256" key="2">
    <source>
        <dbReference type="ARBA" id="ARBA00023015"/>
    </source>
</evidence>
<dbReference type="InterPro" id="IPR009057">
    <property type="entry name" value="Homeodomain-like_sf"/>
</dbReference>
<comment type="caution">
    <text evidence="7">The sequence shown here is derived from an EMBL/GenBank/DDBJ whole genome shotgun (WGS) entry which is preliminary data.</text>
</comment>
<dbReference type="Gene3D" id="2.60.120.10">
    <property type="entry name" value="Jelly Rolls"/>
    <property type="match status" value="1"/>
</dbReference>
<keyword evidence="1" id="KW-0678">Repressor</keyword>
<feature type="domain" description="HTH araC/xylS-type" evidence="6">
    <location>
        <begin position="177"/>
        <end position="274"/>
    </location>
</feature>
<dbReference type="EMBL" id="QJKB01000001">
    <property type="protein sequence ID" value="PXX46646.1"/>
    <property type="molecule type" value="Genomic_DNA"/>
</dbReference>
<dbReference type="SMART" id="SM00342">
    <property type="entry name" value="HTH_ARAC"/>
    <property type="match status" value="1"/>
</dbReference>
<dbReference type="InterPro" id="IPR018062">
    <property type="entry name" value="HTH_AraC-typ_CS"/>
</dbReference>